<dbReference type="RefSeq" id="XP_013276926.1">
    <property type="nucleotide sequence ID" value="XM_013421472.1"/>
</dbReference>
<proteinExistence type="predicted"/>
<dbReference type="HOGENOM" id="CLU_492694_0_0_1"/>
<dbReference type="GeneID" id="25288942"/>
<name>A0A0D2JJY8_9EURO</name>
<feature type="region of interest" description="Disordered" evidence="1">
    <location>
        <begin position="499"/>
        <end position="539"/>
    </location>
</feature>
<organism evidence="3 4">
    <name type="scientific">Rhinocladiella mackenziei CBS 650.93</name>
    <dbReference type="NCBI Taxonomy" id="1442369"/>
    <lineage>
        <taxon>Eukaryota</taxon>
        <taxon>Fungi</taxon>
        <taxon>Dikarya</taxon>
        <taxon>Ascomycota</taxon>
        <taxon>Pezizomycotina</taxon>
        <taxon>Eurotiomycetes</taxon>
        <taxon>Chaetothyriomycetidae</taxon>
        <taxon>Chaetothyriales</taxon>
        <taxon>Herpotrichiellaceae</taxon>
        <taxon>Rhinocladiella</taxon>
    </lineage>
</organism>
<dbReference type="OrthoDB" id="3915959at2759"/>
<evidence type="ECO:0000256" key="1">
    <source>
        <dbReference type="SAM" id="MobiDB-lite"/>
    </source>
</evidence>
<dbReference type="VEuPathDB" id="FungiDB:Z518_00871"/>
<dbReference type="AlphaFoldDB" id="A0A0D2JJY8"/>
<feature type="region of interest" description="Disordered" evidence="1">
    <location>
        <begin position="140"/>
        <end position="166"/>
    </location>
</feature>
<reference evidence="3 4" key="1">
    <citation type="submission" date="2015-01" db="EMBL/GenBank/DDBJ databases">
        <title>The Genome Sequence of Rhinocladiella mackenzie CBS 650.93.</title>
        <authorList>
            <consortium name="The Broad Institute Genomics Platform"/>
            <person name="Cuomo C."/>
            <person name="de Hoog S."/>
            <person name="Gorbushina A."/>
            <person name="Stielow B."/>
            <person name="Teixiera M."/>
            <person name="Abouelleil A."/>
            <person name="Chapman S.B."/>
            <person name="Priest M."/>
            <person name="Young S.K."/>
            <person name="Wortman J."/>
            <person name="Nusbaum C."/>
            <person name="Birren B."/>
        </authorList>
    </citation>
    <scope>NUCLEOTIDE SEQUENCE [LARGE SCALE GENOMIC DNA]</scope>
    <source>
        <strain evidence="3 4">CBS 650.93</strain>
    </source>
</reference>
<keyword evidence="4" id="KW-1185">Reference proteome</keyword>
<dbReference type="Pfam" id="PF25545">
    <property type="entry name" value="DUF7924"/>
    <property type="match status" value="1"/>
</dbReference>
<evidence type="ECO:0000259" key="2">
    <source>
        <dbReference type="Pfam" id="PF25545"/>
    </source>
</evidence>
<evidence type="ECO:0000313" key="3">
    <source>
        <dbReference type="EMBL" id="KIX09790.1"/>
    </source>
</evidence>
<sequence length="553" mass="63372">MAQASVPILMTSFKHRIQTDHQLPRRDHVLELLSEKRSYKKNPERHCVHPVHAPKVSHSLHDGAAGQPRREFQKWFTKQHNYILLVAQDIFATGKERGRRGIRGKTDSAVSEWLGHLNPAPLDQAQASFRYDLPLIGHSDPRGESMESSSSLSRVSTTTADDSSTVRDFDKRDRALSWEKLRLRRIFKTATEDEKSKDLKSKLVPGPSKLPFREIPEFVGFLKEILGECEKSRPNKDSSAVIEKFKDKFHEWQSDHRLALMTNREFGMDIRYSMSANEAVLQRTIMLSIIDRCYIHDLFSFNCEGQWRLDQRYRLPVTGRMEHVTLPKPDLAVFFKLEALTGPNIWAPYPKEMAGSLRPDGGPERCFPFLFMEVKRSADNLESAFRANLHSASQALYNIFQWMSLVDLNDIFWENVRVFSIDLNAREIKLRVHRAAPESDNSLRFYFDDITSLTEYTRDQACQLVKGVLLDYAKSELYGILKNTFQKVSEREQLLAQQQARSYQNKRRAEQPQSQSSKRGRSRVGATVPPVPVDITSEGVDPASSFGASGLTI</sequence>
<dbReference type="EMBL" id="KN847475">
    <property type="protein sequence ID" value="KIX09790.1"/>
    <property type="molecule type" value="Genomic_DNA"/>
</dbReference>
<accession>A0A0D2JJY8</accession>
<feature type="compositionally biased region" description="Low complexity" evidence="1">
    <location>
        <begin position="146"/>
        <end position="163"/>
    </location>
</feature>
<protein>
    <submittedName>
        <fullName evidence="3">Rhinocladiella mackenziei CBS 650.93 unplaced genomic scaffold supercont1.1, whole genome shotgun sequence</fullName>
    </submittedName>
</protein>
<dbReference type="InterPro" id="IPR057684">
    <property type="entry name" value="DUF7924"/>
</dbReference>
<evidence type="ECO:0000313" key="4">
    <source>
        <dbReference type="Proteomes" id="UP000053617"/>
    </source>
</evidence>
<gene>
    <name evidence="3" type="ORF">Z518_00871</name>
</gene>
<feature type="domain" description="DUF7924" evidence="2">
    <location>
        <begin position="307"/>
        <end position="457"/>
    </location>
</feature>
<dbReference type="Proteomes" id="UP000053617">
    <property type="component" value="Unassembled WGS sequence"/>
</dbReference>